<accession>A0A9P6HEK3</accession>
<sequence length="524" mass="58476">MVATRPKNKLSHPAAPVMTRTAKEKAGIKVKPRKKRVTKDETIRQLQARIDAMENPDEESPSREPLFLKGDTLLSDIEDELFEDSHVPTEIDSDDYTPSGSGRKRTASGSVSDPRALKRSKAYSTLEDVRPTIRNKPSGLKSDWLRTVSKSSAAHSQVPAMNHPSSSSSSMSPPTPQSPVDHTSSLLAISPLRVLGRSPSPLFYGDLVPLIDKEAAERQGHAQPPKPFSLPRAYKDNEGQKQQPGLRTLPKWLRESFRDRFIHPVIEQVCLSDKPWNNPTLSSLQRELNRAYPTHRIRLHSDDAAVVPTLRDLGVLRNQIGSEGLTAVIEHLPSQYTKRMLGSKDARAKYIETILADPQRPFVWEYFRPGTIPLAGERAYYDEKRRGPFQSEPVLRAFFVYFTSYGIHSEEVPSVDPGEGLRPVGALALAATAVERAYKMHLTGDYVSNGSDFSSSKYLPTTVMYLDKIKNDLTSDNWTAIFQALHRLRESHAQDDRIQVGAPLVPTQREALLPADPPTPPAFD</sequence>
<reference evidence="2" key="1">
    <citation type="journal article" date="2020" name="Nat. Commun.">
        <title>Large-scale genome sequencing of mycorrhizal fungi provides insights into the early evolution of symbiotic traits.</title>
        <authorList>
            <person name="Miyauchi S."/>
            <person name="Kiss E."/>
            <person name="Kuo A."/>
            <person name="Drula E."/>
            <person name="Kohler A."/>
            <person name="Sanchez-Garcia M."/>
            <person name="Morin E."/>
            <person name="Andreopoulos B."/>
            <person name="Barry K.W."/>
            <person name="Bonito G."/>
            <person name="Buee M."/>
            <person name="Carver A."/>
            <person name="Chen C."/>
            <person name="Cichocki N."/>
            <person name="Clum A."/>
            <person name="Culley D."/>
            <person name="Crous P.W."/>
            <person name="Fauchery L."/>
            <person name="Girlanda M."/>
            <person name="Hayes R.D."/>
            <person name="Keri Z."/>
            <person name="LaButti K."/>
            <person name="Lipzen A."/>
            <person name="Lombard V."/>
            <person name="Magnuson J."/>
            <person name="Maillard F."/>
            <person name="Murat C."/>
            <person name="Nolan M."/>
            <person name="Ohm R.A."/>
            <person name="Pangilinan J."/>
            <person name="Pereira M.F."/>
            <person name="Perotto S."/>
            <person name="Peter M."/>
            <person name="Pfister S."/>
            <person name="Riley R."/>
            <person name="Sitrit Y."/>
            <person name="Stielow J.B."/>
            <person name="Szollosi G."/>
            <person name="Zifcakova L."/>
            <person name="Stursova M."/>
            <person name="Spatafora J.W."/>
            <person name="Tedersoo L."/>
            <person name="Vaario L.M."/>
            <person name="Yamada A."/>
            <person name="Yan M."/>
            <person name="Wang P."/>
            <person name="Xu J."/>
            <person name="Bruns T."/>
            <person name="Baldrian P."/>
            <person name="Vilgalys R."/>
            <person name="Dunand C."/>
            <person name="Henrissat B."/>
            <person name="Grigoriev I.V."/>
            <person name="Hibbett D."/>
            <person name="Nagy L.G."/>
            <person name="Martin F.M."/>
        </authorList>
    </citation>
    <scope>NUCLEOTIDE SEQUENCE</scope>
    <source>
        <strain evidence="2">UH-Tt-Lm1</strain>
    </source>
</reference>
<dbReference type="EMBL" id="WIUZ02000007">
    <property type="protein sequence ID" value="KAF9785282.1"/>
    <property type="molecule type" value="Genomic_DNA"/>
</dbReference>
<protein>
    <submittedName>
        <fullName evidence="2">Uncharacterized protein</fullName>
    </submittedName>
</protein>
<evidence type="ECO:0000313" key="3">
    <source>
        <dbReference type="Proteomes" id="UP000736335"/>
    </source>
</evidence>
<dbReference type="AlphaFoldDB" id="A0A9P6HEK3"/>
<name>A0A9P6HEK3_9AGAM</name>
<gene>
    <name evidence="2" type="ORF">BJ322DRAFT_1020838</name>
</gene>
<dbReference type="Proteomes" id="UP000736335">
    <property type="component" value="Unassembled WGS sequence"/>
</dbReference>
<feature type="region of interest" description="Disordered" evidence="1">
    <location>
        <begin position="216"/>
        <end position="244"/>
    </location>
</feature>
<feature type="compositionally biased region" description="Basic residues" evidence="1">
    <location>
        <begin position="28"/>
        <end position="37"/>
    </location>
</feature>
<proteinExistence type="predicted"/>
<feature type="region of interest" description="Disordered" evidence="1">
    <location>
        <begin position="21"/>
        <end position="40"/>
    </location>
</feature>
<comment type="caution">
    <text evidence="2">The sequence shown here is derived from an EMBL/GenBank/DDBJ whole genome shotgun (WGS) entry which is preliminary data.</text>
</comment>
<feature type="region of interest" description="Disordered" evidence="1">
    <location>
        <begin position="82"/>
        <end position="183"/>
    </location>
</feature>
<organism evidence="2 3">
    <name type="scientific">Thelephora terrestris</name>
    <dbReference type="NCBI Taxonomy" id="56493"/>
    <lineage>
        <taxon>Eukaryota</taxon>
        <taxon>Fungi</taxon>
        <taxon>Dikarya</taxon>
        <taxon>Basidiomycota</taxon>
        <taxon>Agaricomycotina</taxon>
        <taxon>Agaricomycetes</taxon>
        <taxon>Thelephorales</taxon>
        <taxon>Thelephoraceae</taxon>
        <taxon>Thelephora</taxon>
    </lineage>
</organism>
<evidence type="ECO:0000313" key="2">
    <source>
        <dbReference type="EMBL" id="KAF9785282.1"/>
    </source>
</evidence>
<evidence type="ECO:0000256" key="1">
    <source>
        <dbReference type="SAM" id="MobiDB-lite"/>
    </source>
</evidence>
<reference evidence="2" key="2">
    <citation type="submission" date="2020-11" db="EMBL/GenBank/DDBJ databases">
        <authorList>
            <consortium name="DOE Joint Genome Institute"/>
            <person name="Kuo A."/>
            <person name="Miyauchi S."/>
            <person name="Kiss E."/>
            <person name="Drula E."/>
            <person name="Kohler A."/>
            <person name="Sanchez-Garcia M."/>
            <person name="Andreopoulos B."/>
            <person name="Barry K.W."/>
            <person name="Bonito G."/>
            <person name="Buee M."/>
            <person name="Carver A."/>
            <person name="Chen C."/>
            <person name="Cichocki N."/>
            <person name="Clum A."/>
            <person name="Culley D."/>
            <person name="Crous P.W."/>
            <person name="Fauchery L."/>
            <person name="Girlanda M."/>
            <person name="Hayes R."/>
            <person name="Keri Z."/>
            <person name="Labutti K."/>
            <person name="Lipzen A."/>
            <person name="Lombard V."/>
            <person name="Magnuson J."/>
            <person name="Maillard F."/>
            <person name="Morin E."/>
            <person name="Murat C."/>
            <person name="Nolan M."/>
            <person name="Ohm R."/>
            <person name="Pangilinan J."/>
            <person name="Pereira M."/>
            <person name="Perotto S."/>
            <person name="Peter M."/>
            <person name="Riley R."/>
            <person name="Sitrit Y."/>
            <person name="Stielow B."/>
            <person name="Szollosi G."/>
            <person name="Zifcakova L."/>
            <person name="Stursova M."/>
            <person name="Spatafora J.W."/>
            <person name="Tedersoo L."/>
            <person name="Vaario L.-M."/>
            <person name="Yamada A."/>
            <person name="Yan M."/>
            <person name="Wang P."/>
            <person name="Xu J."/>
            <person name="Bruns T."/>
            <person name="Baldrian P."/>
            <person name="Vilgalys R."/>
            <person name="Henrissat B."/>
            <person name="Grigoriev I.V."/>
            <person name="Hibbett D."/>
            <person name="Nagy L.G."/>
            <person name="Martin F.M."/>
        </authorList>
    </citation>
    <scope>NUCLEOTIDE SEQUENCE</scope>
    <source>
        <strain evidence="2">UH-Tt-Lm1</strain>
    </source>
</reference>
<keyword evidence="3" id="KW-1185">Reference proteome</keyword>